<dbReference type="InterPro" id="IPR052181">
    <property type="entry name" value="5hmC_binding"/>
</dbReference>
<dbReference type="OrthoDB" id="9791347at2"/>
<protein>
    <submittedName>
        <fullName evidence="2">Ubiquinol-cytochrome C reductase</fullName>
    </submittedName>
</protein>
<proteinExistence type="predicted"/>
<dbReference type="AlphaFoldDB" id="A0A143DCV0"/>
<evidence type="ECO:0000259" key="1">
    <source>
        <dbReference type="Pfam" id="PF01878"/>
    </source>
</evidence>
<dbReference type="RefSeq" id="WP_066133378.1">
    <property type="nucleotide sequence ID" value="NZ_CP014525.1"/>
</dbReference>
<dbReference type="PANTHER" id="PTHR14087">
    <property type="entry name" value="THYMOCYTE NUCLEAR PROTEIN 1"/>
    <property type="match status" value="1"/>
</dbReference>
<name>A0A143DCV0_9PROT</name>
<dbReference type="Pfam" id="PF01878">
    <property type="entry name" value="EVE"/>
    <property type="match status" value="1"/>
</dbReference>
<dbReference type="InterPro" id="IPR002740">
    <property type="entry name" value="EVE_domain"/>
</dbReference>
<dbReference type="GeneID" id="53316160"/>
<dbReference type="PANTHER" id="PTHR14087:SF8">
    <property type="entry name" value="OS03G0676100 PROTEIN"/>
    <property type="match status" value="1"/>
</dbReference>
<accession>A0A143DCV0</accession>
<evidence type="ECO:0000313" key="2">
    <source>
        <dbReference type="EMBL" id="AMW34360.1"/>
    </source>
</evidence>
<feature type="domain" description="EVE" evidence="1">
    <location>
        <begin position="3"/>
        <end position="132"/>
    </location>
</feature>
<dbReference type="InterPro" id="IPR047197">
    <property type="entry name" value="THYN1-like_EVE"/>
</dbReference>
<organism evidence="2 3">
    <name type="scientific">Haematospirillum jordaniae</name>
    <dbReference type="NCBI Taxonomy" id="1549855"/>
    <lineage>
        <taxon>Bacteria</taxon>
        <taxon>Pseudomonadati</taxon>
        <taxon>Pseudomonadota</taxon>
        <taxon>Alphaproteobacteria</taxon>
        <taxon>Rhodospirillales</taxon>
        <taxon>Novispirillaceae</taxon>
        <taxon>Haematospirillum</taxon>
    </lineage>
</organism>
<sequence length="139" mass="15610">MGFWLLKSEPDSWSWDDQVRVGTESWTGVRNHQAAGFLRAMRVGDMAFFYHSRSQRMIMGLVEVVRTAYPDPTDPTGRFVSVDVAAHCALPVPVMLSGLRDAPFFAGMLLLRQPRLSVMPVDPDHWEAICKMGNADLQS</sequence>
<dbReference type="Gene3D" id="3.10.590.10">
    <property type="entry name" value="ph1033 like domains"/>
    <property type="match status" value="1"/>
</dbReference>
<dbReference type="SUPFAM" id="SSF88697">
    <property type="entry name" value="PUA domain-like"/>
    <property type="match status" value="1"/>
</dbReference>
<dbReference type="Proteomes" id="UP000076066">
    <property type="component" value="Chromosome"/>
</dbReference>
<dbReference type="KEGG" id="hjo:AY555_03215"/>
<reference evidence="2 3" key="1">
    <citation type="submission" date="2016-02" db="EMBL/GenBank/DDBJ databases">
        <title>Complete Genome of H5569, the type strain of the newly described species Haematospirillium jordaniae.</title>
        <authorList>
            <person name="Nicholson A.C."/>
            <person name="Humrighouse B.W."/>
            <person name="Loparov V."/>
            <person name="McQuiston J.R."/>
        </authorList>
    </citation>
    <scope>NUCLEOTIDE SEQUENCE [LARGE SCALE GENOMIC DNA]</scope>
    <source>
        <strain evidence="2 3">H5569</strain>
    </source>
</reference>
<dbReference type="EMBL" id="CP014525">
    <property type="protein sequence ID" value="AMW34360.1"/>
    <property type="molecule type" value="Genomic_DNA"/>
</dbReference>
<keyword evidence="3" id="KW-1185">Reference proteome</keyword>
<dbReference type="CDD" id="cd21133">
    <property type="entry name" value="EVE"/>
    <property type="match status" value="1"/>
</dbReference>
<dbReference type="STRING" id="1549855.AY555_03215"/>
<gene>
    <name evidence="2" type="ORF">AY555_03215</name>
</gene>
<evidence type="ECO:0000313" key="3">
    <source>
        <dbReference type="Proteomes" id="UP000076066"/>
    </source>
</evidence>
<dbReference type="InterPro" id="IPR015947">
    <property type="entry name" value="PUA-like_sf"/>
</dbReference>